<reference evidence="2" key="4">
    <citation type="submission" date="2019-03" db="UniProtKB">
        <authorList>
            <consortium name="EnsemblPlants"/>
        </authorList>
    </citation>
    <scope>IDENTIFICATION</scope>
</reference>
<reference evidence="2" key="5">
    <citation type="journal article" date="2021" name="G3 (Bethesda)">
        <title>Aegilops tauschii genome assembly Aet v5.0 features greater sequence contiguity and improved annotation.</title>
        <authorList>
            <person name="Wang L."/>
            <person name="Zhu T."/>
            <person name="Rodriguez J.C."/>
            <person name="Deal K.R."/>
            <person name="Dubcovsky J."/>
            <person name="McGuire P.E."/>
            <person name="Lux T."/>
            <person name="Spannagl M."/>
            <person name="Mayer K.F.X."/>
            <person name="Baldrich P."/>
            <person name="Meyers B.C."/>
            <person name="Huo N."/>
            <person name="Gu Y.Q."/>
            <person name="Zhou H."/>
            <person name="Devos K.M."/>
            <person name="Bennetzen J.L."/>
            <person name="Unver T."/>
            <person name="Budak H."/>
            <person name="Gulick P.J."/>
            <person name="Galiba G."/>
            <person name="Kalapos B."/>
            <person name="Nelson D.R."/>
            <person name="Li P."/>
            <person name="You F.M."/>
            <person name="Luo M.C."/>
            <person name="Dvorak J."/>
        </authorList>
    </citation>
    <scope>NUCLEOTIDE SEQUENCE [LARGE SCALE GENOMIC DNA]</scope>
    <source>
        <strain evidence="2">cv. AL8/78</strain>
    </source>
</reference>
<evidence type="ECO:0000256" key="1">
    <source>
        <dbReference type="SAM" id="MobiDB-lite"/>
    </source>
</evidence>
<proteinExistence type="predicted"/>
<evidence type="ECO:0000313" key="2">
    <source>
        <dbReference type="EnsemblPlants" id="AET5Gv20751400.2"/>
    </source>
</evidence>
<reference evidence="3" key="2">
    <citation type="journal article" date="2017" name="Nat. Plants">
        <title>The Aegilops tauschii genome reveals multiple impacts of transposons.</title>
        <authorList>
            <person name="Zhao G."/>
            <person name="Zou C."/>
            <person name="Li K."/>
            <person name="Wang K."/>
            <person name="Li T."/>
            <person name="Gao L."/>
            <person name="Zhang X."/>
            <person name="Wang H."/>
            <person name="Yang Z."/>
            <person name="Liu X."/>
            <person name="Jiang W."/>
            <person name="Mao L."/>
            <person name="Kong X."/>
            <person name="Jiao Y."/>
            <person name="Jia J."/>
        </authorList>
    </citation>
    <scope>NUCLEOTIDE SEQUENCE [LARGE SCALE GENOMIC DNA]</scope>
    <source>
        <strain evidence="3">cv. AL8/78</strain>
    </source>
</reference>
<accession>A0A453LG49</accession>
<dbReference type="AlphaFoldDB" id="A0A453LG49"/>
<feature type="compositionally biased region" description="Basic and acidic residues" evidence="1">
    <location>
        <begin position="21"/>
        <end position="32"/>
    </location>
</feature>
<evidence type="ECO:0000313" key="3">
    <source>
        <dbReference type="Proteomes" id="UP000015105"/>
    </source>
</evidence>
<protein>
    <submittedName>
        <fullName evidence="2">Uncharacterized protein</fullName>
    </submittedName>
</protein>
<dbReference type="Gramene" id="AET5Gv20751400.2">
    <property type="protein sequence ID" value="AET5Gv20751400.2"/>
    <property type="gene ID" value="AET5Gv20751400"/>
</dbReference>
<reference evidence="2" key="3">
    <citation type="journal article" date="2017" name="Nature">
        <title>Genome sequence of the progenitor of the wheat D genome Aegilops tauschii.</title>
        <authorList>
            <person name="Luo M.C."/>
            <person name="Gu Y.Q."/>
            <person name="Puiu D."/>
            <person name="Wang H."/>
            <person name="Twardziok S.O."/>
            <person name="Deal K.R."/>
            <person name="Huo N."/>
            <person name="Zhu T."/>
            <person name="Wang L."/>
            <person name="Wang Y."/>
            <person name="McGuire P.E."/>
            <person name="Liu S."/>
            <person name="Long H."/>
            <person name="Ramasamy R.K."/>
            <person name="Rodriguez J.C."/>
            <person name="Van S.L."/>
            <person name="Yuan L."/>
            <person name="Wang Z."/>
            <person name="Xia Z."/>
            <person name="Xiao L."/>
            <person name="Anderson O.D."/>
            <person name="Ouyang S."/>
            <person name="Liang Y."/>
            <person name="Zimin A.V."/>
            <person name="Pertea G."/>
            <person name="Qi P."/>
            <person name="Bennetzen J.L."/>
            <person name="Dai X."/>
            <person name="Dawson M.W."/>
            <person name="Muller H.G."/>
            <person name="Kugler K."/>
            <person name="Rivarola-Duarte L."/>
            <person name="Spannagl M."/>
            <person name="Mayer K.F.X."/>
            <person name="Lu F.H."/>
            <person name="Bevan M.W."/>
            <person name="Leroy P."/>
            <person name="Li P."/>
            <person name="You F.M."/>
            <person name="Sun Q."/>
            <person name="Liu Z."/>
            <person name="Lyons E."/>
            <person name="Wicker T."/>
            <person name="Salzberg S.L."/>
            <person name="Devos K.M."/>
            <person name="Dvorak J."/>
        </authorList>
    </citation>
    <scope>NUCLEOTIDE SEQUENCE [LARGE SCALE GENOMIC DNA]</scope>
    <source>
        <strain evidence="2">cv. AL8/78</strain>
    </source>
</reference>
<dbReference type="Proteomes" id="UP000015105">
    <property type="component" value="Chromosome 5D"/>
</dbReference>
<sequence length="63" mass="7030">LPLHVRQFSLDPPRRRPRTHVRQDLLHRDHLLHGGVRPPELRGPPPGGDGAAQAVRSLACDFS</sequence>
<feature type="region of interest" description="Disordered" evidence="1">
    <location>
        <begin position="1"/>
        <end position="53"/>
    </location>
</feature>
<keyword evidence="3" id="KW-1185">Reference proteome</keyword>
<name>A0A453LG49_AEGTS</name>
<reference evidence="3" key="1">
    <citation type="journal article" date="2014" name="Science">
        <title>Ancient hybridizations among the ancestral genomes of bread wheat.</title>
        <authorList>
            <consortium name="International Wheat Genome Sequencing Consortium,"/>
            <person name="Marcussen T."/>
            <person name="Sandve S.R."/>
            <person name="Heier L."/>
            <person name="Spannagl M."/>
            <person name="Pfeifer M."/>
            <person name="Jakobsen K.S."/>
            <person name="Wulff B.B."/>
            <person name="Steuernagel B."/>
            <person name="Mayer K.F."/>
            <person name="Olsen O.A."/>
        </authorList>
    </citation>
    <scope>NUCLEOTIDE SEQUENCE [LARGE SCALE GENOMIC DNA]</scope>
    <source>
        <strain evidence="3">cv. AL8/78</strain>
    </source>
</reference>
<organism evidence="2 3">
    <name type="scientific">Aegilops tauschii subsp. strangulata</name>
    <name type="common">Goatgrass</name>
    <dbReference type="NCBI Taxonomy" id="200361"/>
    <lineage>
        <taxon>Eukaryota</taxon>
        <taxon>Viridiplantae</taxon>
        <taxon>Streptophyta</taxon>
        <taxon>Embryophyta</taxon>
        <taxon>Tracheophyta</taxon>
        <taxon>Spermatophyta</taxon>
        <taxon>Magnoliopsida</taxon>
        <taxon>Liliopsida</taxon>
        <taxon>Poales</taxon>
        <taxon>Poaceae</taxon>
        <taxon>BOP clade</taxon>
        <taxon>Pooideae</taxon>
        <taxon>Triticodae</taxon>
        <taxon>Triticeae</taxon>
        <taxon>Triticinae</taxon>
        <taxon>Aegilops</taxon>
    </lineage>
</organism>
<dbReference type="EnsemblPlants" id="AET5Gv20751400.2">
    <property type="protein sequence ID" value="AET5Gv20751400.2"/>
    <property type="gene ID" value="AET5Gv20751400"/>
</dbReference>